<dbReference type="AlphaFoldDB" id="A0A1V6TMH6"/>
<feature type="transmembrane region" description="Helical" evidence="2">
    <location>
        <begin position="50"/>
        <end position="74"/>
    </location>
</feature>
<evidence type="ECO:0000313" key="4">
    <source>
        <dbReference type="Proteomes" id="UP000191285"/>
    </source>
</evidence>
<dbReference type="EMBL" id="MLKD01000005">
    <property type="protein sequence ID" value="OQE26783.1"/>
    <property type="molecule type" value="Genomic_DNA"/>
</dbReference>
<evidence type="ECO:0008006" key="5">
    <source>
        <dbReference type="Google" id="ProtNLM"/>
    </source>
</evidence>
<comment type="caution">
    <text evidence="3">The sequence shown here is derived from an EMBL/GenBank/DDBJ whole genome shotgun (WGS) entry which is preliminary data.</text>
</comment>
<evidence type="ECO:0000256" key="2">
    <source>
        <dbReference type="SAM" id="Phobius"/>
    </source>
</evidence>
<evidence type="ECO:0000256" key="1">
    <source>
        <dbReference type="SAM" id="MobiDB-lite"/>
    </source>
</evidence>
<dbReference type="Proteomes" id="UP000191285">
    <property type="component" value="Unassembled WGS sequence"/>
</dbReference>
<evidence type="ECO:0000313" key="3">
    <source>
        <dbReference type="EMBL" id="OQE26783.1"/>
    </source>
</evidence>
<keyword evidence="2" id="KW-0472">Membrane</keyword>
<feature type="region of interest" description="Disordered" evidence="1">
    <location>
        <begin position="218"/>
        <end position="274"/>
    </location>
</feature>
<keyword evidence="2" id="KW-1133">Transmembrane helix</keyword>
<keyword evidence="4" id="KW-1185">Reference proteome</keyword>
<feature type="transmembrane region" description="Helical" evidence="2">
    <location>
        <begin position="132"/>
        <end position="156"/>
    </location>
</feature>
<dbReference type="OrthoDB" id="5344006at2759"/>
<feature type="transmembrane region" description="Helical" evidence="2">
    <location>
        <begin position="20"/>
        <end position="44"/>
    </location>
</feature>
<gene>
    <name evidence="3" type="ORF">PENSTE_c005G00723</name>
</gene>
<accession>A0A1V6TMH6</accession>
<sequence>MRSKSASVKPSAYPALPYNIIRATALLASIVVAIILAVFTYHLHADGYKLPFAFLILLITAVFSLLNVLFTAVINCSCGLSPKLSIIFNILLLLLWLVSLGILSYCMSGTILTKCSTEYWANSTGISVCRTYKALFTFTAIGTASYIASVALDVIVRRRQNRLGVYNPMGSTAMLGEDPADVKLNNRRSDAFSYDSDPTLPPMPAHYADVQPYNHAHSHSYSNSLDHGHADESSMFLDDGRNGQAGQRVHFSPYEQTGYPHPADQTRYDSGAYR</sequence>
<name>A0A1V6TMH6_9EURO</name>
<proteinExistence type="predicted"/>
<reference evidence="4" key="1">
    <citation type="journal article" date="2017" name="Nat. Microbiol.">
        <title>Global analysis of biosynthetic gene clusters reveals vast potential of secondary metabolite production in Penicillium species.</title>
        <authorList>
            <person name="Nielsen J.C."/>
            <person name="Grijseels S."/>
            <person name="Prigent S."/>
            <person name="Ji B."/>
            <person name="Dainat J."/>
            <person name="Nielsen K.F."/>
            <person name="Frisvad J.C."/>
            <person name="Workman M."/>
            <person name="Nielsen J."/>
        </authorList>
    </citation>
    <scope>NUCLEOTIDE SEQUENCE [LARGE SCALE GENOMIC DNA]</scope>
    <source>
        <strain evidence="4">IBT 24891</strain>
    </source>
</reference>
<feature type="transmembrane region" description="Helical" evidence="2">
    <location>
        <begin position="86"/>
        <end position="112"/>
    </location>
</feature>
<organism evidence="3 4">
    <name type="scientific">Penicillium steckii</name>
    <dbReference type="NCBI Taxonomy" id="303698"/>
    <lineage>
        <taxon>Eukaryota</taxon>
        <taxon>Fungi</taxon>
        <taxon>Dikarya</taxon>
        <taxon>Ascomycota</taxon>
        <taxon>Pezizomycotina</taxon>
        <taxon>Eurotiomycetes</taxon>
        <taxon>Eurotiomycetidae</taxon>
        <taxon>Eurotiales</taxon>
        <taxon>Aspergillaceae</taxon>
        <taxon>Penicillium</taxon>
    </lineage>
</organism>
<protein>
    <recommendedName>
        <fullName evidence="5">MARVEL domain-containing protein</fullName>
    </recommendedName>
</protein>
<keyword evidence="2" id="KW-0812">Transmembrane</keyword>